<dbReference type="AlphaFoldDB" id="A0A6C0GI65"/>
<organism evidence="1 2">
    <name type="scientific">Rhodocytophaga rosea</name>
    <dbReference type="NCBI Taxonomy" id="2704465"/>
    <lineage>
        <taxon>Bacteria</taxon>
        <taxon>Pseudomonadati</taxon>
        <taxon>Bacteroidota</taxon>
        <taxon>Cytophagia</taxon>
        <taxon>Cytophagales</taxon>
        <taxon>Rhodocytophagaceae</taxon>
        <taxon>Rhodocytophaga</taxon>
    </lineage>
</organism>
<dbReference type="Proteomes" id="UP000480178">
    <property type="component" value="Chromosome"/>
</dbReference>
<proteinExistence type="predicted"/>
<sequence length="57" mass="6207">MIKNSSAKKDLPEFGAGKCRANICYEISFEIIACQSLRKIVIGNNYKLVMNLGNAAG</sequence>
<gene>
    <name evidence="1" type="ORF">GXP67_14135</name>
</gene>
<dbReference type="EMBL" id="CP048222">
    <property type="protein sequence ID" value="QHT67688.1"/>
    <property type="molecule type" value="Genomic_DNA"/>
</dbReference>
<protein>
    <submittedName>
        <fullName evidence="1">Uncharacterized protein</fullName>
    </submittedName>
</protein>
<dbReference type="RefSeq" id="WP_162443711.1">
    <property type="nucleotide sequence ID" value="NZ_CP048222.1"/>
</dbReference>
<reference evidence="1 2" key="1">
    <citation type="submission" date="2020-01" db="EMBL/GenBank/DDBJ databases">
        <authorList>
            <person name="Kim M.K."/>
        </authorList>
    </citation>
    <scope>NUCLEOTIDE SEQUENCE [LARGE SCALE GENOMIC DNA]</scope>
    <source>
        <strain evidence="1 2">172606-1</strain>
    </source>
</reference>
<dbReference type="KEGG" id="rhoz:GXP67_14135"/>
<accession>A0A6C0GI65</accession>
<evidence type="ECO:0000313" key="1">
    <source>
        <dbReference type="EMBL" id="QHT67688.1"/>
    </source>
</evidence>
<name>A0A6C0GI65_9BACT</name>
<keyword evidence="2" id="KW-1185">Reference proteome</keyword>
<evidence type="ECO:0000313" key="2">
    <source>
        <dbReference type="Proteomes" id="UP000480178"/>
    </source>
</evidence>